<evidence type="ECO:0000259" key="2">
    <source>
        <dbReference type="Pfam" id="PF00496"/>
    </source>
</evidence>
<dbReference type="CDD" id="cd08503">
    <property type="entry name" value="PBP2_NikA_DppA_OppA_like_17"/>
    <property type="match status" value="1"/>
</dbReference>
<feature type="domain" description="Solute-binding protein family 5" evidence="2">
    <location>
        <begin position="86"/>
        <end position="406"/>
    </location>
</feature>
<dbReference type="InterPro" id="IPR039424">
    <property type="entry name" value="SBP_5"/>
</dbReference>
<organism evidence="3 4">
    <name type="scientific">Amycolatopsis samaneae</name>
    <dbReference type="NCBI Taxonomy" id="664691"/>
    <lineage>
        <taxon>Bacteria</taxon>
        <taxon>Bacillati</taxon>
        <taxon>Actinomycetota</taxon>
        <taxon>Actinomycetes</taxon>
        <taxon>Pseudonocardiales</taxon>
        <taxon>Pseudonocardiaceae</taxon>
        <taxon>Amycolatopsis</taxon>
    </lineage>
</organism>
<dbReference type="PANTHER" id="PTHR30290">
    <property type="entry name" value="PERIPLASMIC BINDING COMPONENT OF ABC TRANSPORTER"/>
    <property type="match status" value="1"/>
</dbReference>
<evidence type="ECO:0000313" key="3">
    <source>
        <dbReference type="EMBL" id="MFD2457328.1"/>
    </source>
</evidence>
<dbReference type="PANTHER" id="PTHR30290:SF65">
    <property type="entry name" value="MONOACYL PHOSPHATIDYLINOSITOL TETRAMANNOSIDE-BINDING PROTEIN LPQW-RELATED"/>
    <property type="match status" value="1"/>
</dbReference>
<dbReference type="RefSeq" id="WP_345388545.1">
    <property type="nucleotide sequence ID" value="NZ_BAABHG010000003.1"/>
</dbReference>
<sequence length="507" mass="53956">MSRRPPRPGRLVPALLCAVLAATVLAACAPPRRAGSGGGTLRVATVTDAGESLNPYASKQSPTQELRSALLYEGLTRLDPAGRVEWALATDMTPNADFSVWTIKLRPGVRFTDGSDFTSADVVASIRYLRAPEHAAQGLAFVERIDPNAVEAVDGLTVRVGLSRPFGPFREIWASVLLPMTKAGSAPGKPIGTGPFAVRTFAAGRGSTVERFDGYWGNRPKLGAVDLIEYQTQQAQANALLSGQVDVASSTSPTIAKSLVGKNDIELLDSKGDFTLRIGLNTTVAPFGDARVRQALRLLVDRRQVVSNAFGGYARPANDHEAGTPQCPAPDLPQRAQDIERAKSLLAEAGQSTLAFTIATDGLLPGMQELAQVFAENAAKAGVKVEVSRVTPTEFLAKWGQWPVFIDFNPVPYLPTVLGSLLPGRVGNATHWDDPGFVGLAGELFVTPEARQCPIMNRMHGIEYEQGANITPAFADVLVPHRAGVRGLVPDVNGRPLTFLTNVTVGG</sequence>
<dbReference type="Gene3D" id="3.40.190.10">
    <property type="entry name" value="Periplasmic binding protein-like II"/>
    <property type="match status" value="1"/>
</dbReference>
<feature type="signal peptide" evidence="1">
    <location>
        <begin position="1"/>
        <end position="26"/>
    </location>
</feature>
<name>A0ABW5G8Z3_9PSEU</name>
<comment type="caution">
    <text evidence="3">The sequence shown here is derived from an EMBL/GenBank/DDBJ whole genome shotgun (WGS) entry which is preliminary data.</text>
</comment>
<dbReference type="InterPro" id="IPR000914">
    <property type="entry name" value="SBP_5_dom"/>
</dbReference>
<accession>A0ABW5G8Z3</accession>
<dbReference type="EMBL" id="JBHUKU010000002">
    <property type="protein sequence ID" value="MFD2457328.1"/>
    <property type="molecule type" value="Genomic_DNA"/>
</dbReference>
<dbReference type="Proteomes" id="UP001597419">
    <property type="component" value="Unassembled WGS sequence"/>
</dbReference>
<dbReference type="SUPFAM" id="SSF53850">
    <property type="entry name" value="Periplasmic binding protein-like II"/>
    <property type="match status" value="1"/>
</dbReference>
<feature type="chain" id="PRO_5046597841" evidence="1">
    <location>
        <begin position="27"/>
        <end position="507"/>
    </location>
</feature>
<dbReference type="Pfam" id="PF00496">
    <property type="entry name" value="SBP_bac_5"/>
    <property type="match status" value="1"/>
</dbReference>
<protein>
    <submittedName>
        <fullName evidence="3">ABC transporter substrate-binding protein</fullName>
    </submittedName>
</protein>
<dbReference type="PROSITE" id="PS51257">
    <property type="entry name" value="PROKAR_LIPOPROTEIN"/>
    <property type="match status" value="1"/>
</dbReference>
<keyword evidence="1" id="KW-0732">Signal</keyword>
<keyword evidence="4" id="KW-1185">Reference proteome</keyword>
<gene>
    <name evidence="3" type="ORF">ACFSYJ_01900</name>
</gene>
<evidence type="ECO:0000313" key="4">
    <source>
        <dbReference type="Proteomes" id="UP001597419"/>
    </source>
</evidence>
<evidence type="ECO:0000256" key="1">
    <source>
        <dbReference type="SAM" id="SignalP"/>
    </source>
</evidence>
<proteinExistence type="predicted"/>
<dbReference type="Gene3D" id="3.10.105.10">
    <property type="entry name" value="Dipeptide-binding Protein, Domain 3"/>
    <property type="match status" value="1"/>
</dbReference>
<reference evidence="4" key="1">
    <citation type="journal article" date="2019" name="Int. J. Syst. Evol. Microbiol.">
        <title>The Global Catalogue of Microorganisms (GCM) 10K type strain sequencing project: providing services to taxonomists for standard genome sequencing and annotation.</title>
        <authorList>
            <consortium name="The Broad Institute Genomics Platform"/>
            <consortium name="The Broad Institute Genome Sequencing Center for Infectious Disease"/>
            <person name="Wu L."/>
            <person name="Ma J."/>
        </authorList>
    </citation>
    <scope>NUCLEOTIDE SEQUENCE [LARGE SCALE GENOMIC DNA]</scope>
    <source>
        <strain evidence="4">CGMCC 4.7643</strain>
    </source>
</reference>